<dbReference type="InterPro" id="IPR000802">
    <property type="entry name" value="Arsenical_pump_ArsB"/>
</dbReference>
<feature type="transmembrane region" description="Helical" evidence="8">
    <location>
        <begin position="276"/>
        <end position="293"/>
    </location>
</feature>
<feature type="transmembrane region" description="Helical" evidence="8">
    <location>
        <begin position="393"/>
        <end position="411"/>
    </location>
</feature>
<protein>
    <submittedName>
        <fullName evidence="10">Citrate transporter</fullName>
    </submittedName>
</protein>
<dbReference type="AlphaFoldDB" id="A0A150J800"/>
<evidence type="ECO:0000256" key="4">
    <source>
        <dbReference type="ARBA" id="ARBA00022475"/>
    </source>
</evidence>
<reference evidence="10 11" key="1">
    <citation type="journal article" date="2016" name="ISME J.">
        <title>Chasing the elusive Euryarchaeota class WSA2: genomes reveal a uniquely fastidious methyl-reducing methanogen.</title>
        <authorList>
            <person name="Nobu M.K."/>
            <person name="Narihiro T."/>
            <person name="Kuroda K."/>
            <person name="Mei R."/>
            <person name="Liu W.T."/>
        </authorList>
    </citation>
    <scope>NUCLEOTIDE SEQUENCE [LARGE SCALE GENOMIC DNA]</scope>
    <source>
        <strain evidence="10">U1lsi0528_Bin089</strain>
    </source>
</reference>
<proteinExistence type="inferred from homology"/>
<dbReference type="PRINTS" id="PR00758">
    <property type="entry name" value="ARSENICPUMP"/>
</dbReference>
<keyword evidence="4" id="KW-1003">Cell membrane</keyword>
<evidence type="ECO:0000256" key="7">
    <source>
        <dbReference type="ARBA" id="ARBA00023136"/>
    </source>
</evidence>
<dbReference type="Pfam" id="PF03600">
    <property type="entry name" value="CitMHS"/>
    <property type="match status" value="1"/>
</dbReference>
<feature type="transmembrane region" description="Helical" evidence="8">
    <location>
        <begin position="134"/>
        <end position="153"/>
    </location>
</feature>
<dbReference type="GO" id="GO:0015105">
    <property type="term" value="F:arsenite transmembrane transporter activity"/>
    <property type="evidence" value="ECO:0007669"/>
    <property type="project" value="InterPro"/>
</dbReference>
<name>A0A150J800_9EURY</name>
<feature type="transmembrane region" description="Helical" evidence="8">
    <location>
        <begin position="249"/>
        <end position="264"/>
    </location>
</feature>
<dbReference type="Proteomes" id="UP000075578">
    <property type="component" value="Unassembled WGS sequence"/>
</dbReference>
<dbReference type="InterPro" id="IPR004680">
    <property type="entry name" value="Cit_transptr-like_dom"/>
</dbReference>
<gene>
    <name evidence="10" type="ORF">AMQ74_00412</name>
</gene>
<comment type="caution">
    <text evidence="10">The sequence shown here is derived from an EMBL/GenBank/DDBJ whole genome shotgun (WGS) entry which is preliminary data.</text>
</comment>
<keyword evidence="5 8" id="KW-0812">Transmembrane</keyword>
<sequence length="412" mass="45699">MISVVILLIVFTLIAIRQVGRIKLEIWQVMTLGAIVCLLTGQISPVDAIRSVNLDVILFLFGMFVVGVGLEESGYLSHISYKIFKQAKNQDQLLLVILFVIGFASAFLMNDTLAIIGTPVVIHLSKKHDTSPKLLLLTLAFAVTIGSVMSPIGNPQNLLIALEGNINNPFVLFFEYLLIPTVINLLIAYFVLKLFYKDNFHNNSLNHSEEPIKNRNLAKLSKTSLILILFMVILKISIVTSGINFDFRLTYIALVASMPILVLAKERLQVIKNVDWKTLIFFISMFILMQSVWNSGFIQGLINNMDINITNLLMIFIVSIVLSQFISNVPLVALYLPMLIDAGATSKEMVALAAGSTIAGNLFILGAASNVIIIQNAEKKSNETITFKEFAKVGIPLTILNTIVYYVYLLLV</sequence>
<dbReference type="PANTHER" id="PTHR43302:SF5">
    <property type="entry name" value="TRANSPORTER ARSB-RELATED"/>
    <property type="match status" value="1"/>
</dbReference>
<keyword evidence="3" id="KW-0813">Transport</keyword>
<evidence type="ECO:0000259" key="9">
    <source>
        <dbReference type="Pfam" id="PF03600"/>
    </source>
</evidence>
<evidence type="ECO:0000256" key="6">
    <source>
        <dbReference type="ARBA" id="ARBA00022989"/>
    </source>
</evidence>
<evidence type="ECO:0000256" key="2">
    <source>
        <dbReference type="ARBA" id="ARBA00009843"/>
    </source>
</evidence>
<dbReference type="GO" id="GO:0005886">
    <property type="term" value="C:plasma membrane"/>
    <property type="evidence" value="ECO:0007669"/>
    <property type="project" value="UniProtKB-SubCell"/>
</dbReference>
<evidence type="ECO:0000256" key="1">
    <source>
        <dbReference type="ARBA" id="ARBA00004651"/>
    </source>
</evidence>
<dbReference type="EMBL" id="LNGD01000014">
    <property type="protein sequence ID" value="KYC53356.1"/>
    <property type="molecule type" value="Genomic_DNA"/>
</dbReference>
<evidence type="ECO:0000313" key="11">
    <source>
        <dbReference type="Proteomes" id="UP000075578"/>
    </source>
</evidence>
<keyword evidence="6 8" id="KW-1133">Transmembrane helix</keyword>
<feature type="transmembrane region" description="Helical" evidence="8">
    <location>
        <begin position="313"/>
        <end position="337"/>
    </location>
</feature>
<feature type="transmembrane region" description="Helical" evidence="8">
    <location>
        <begin position="52"/>
        <end position="70"/>
    </location>
</feature>
<feature type="domain" description="Citrate transporter-like" evidence="9">
    <location>
        <begin position="18"/>
        <end position="344"/>
    </location>
</feature>
<feature type="transmembrane region" description="Helical" evidence="8">
    <location>
        <begin position="223"/>
        <end position="243"/>
    </location>
</feature>
<feature type="transmembrane region" description="Helical" evidence="8">
    <location>
        <begin position="173"/>
        <end position="192"/>
    </location>
</feature>
<dbReference type="PATRIC" id="fig|1705564.3.peg.414"/>
<feature type="transmembrane region" description="Helical" evidence="8">
    <location>
        <begin position="93"/>
        <end position="122"/>
    </location>
</feature>
<evidence type="ECO:0000256" key="3">
    <source>
        <dbReference type="ARBA" id="ARBA00022448"/>
    </source>
</evidence>
<organism evidence="10 11">
    <name type="scientific">Candidatus Methanofastidiosum methylothiophilum</name>
    <dbReference type="NCBI Taxonomy" id="1705564"/>
    <lineage>
        <taxon>Archaea</taxon>
        <taxon>Methanobacteriati</taxon>
        <taxon>Methanobacteriota</taxon>
        <taxon>Stenosarchaea group</taxon>
        <taxon>Candidatus Methanofastidiosia</taxon>
        <taxon>Candidatus Methanofastidiosales</taxon>
        <taxon>Candidatus Methanofastidiosaceae</taxon>
        <taxon>Candidatus Methanofastidiosum</taxon>
    </lineage>
</organism>
<feature type="transmembrane region" description="Helical" evidence="8">
    <location>
        <begin position="349"/>
        <end position="373"/>
    </location>
</feature>
<keyword evidence="7 8" id="KW-0472">Membrane</keyword>
<accession>A0A150J800</accession>
<evidence type="ECO:0000256" key="5">
    <source>
        <dbReference type="ARBA" id="ARBA00022692"/>
    </source>
</evidence>
<comment type="subcellular location">
    <subcellularLocation>
        <location evidence="1">Cell membrane</location>
        <topology evidence="1">Multi-pass membrane protein</topology>
    </subcellularLocation>
</comment>
<evidence type="ECO:0000256" key="8">
    <source>
        <dbReference type="SAM" id="Phobius"/>
    </source>
</evidence>
<feature type="transmembrane region" description="Helical" evidence="8">
    <location>
        <begin position="27"/>
        <end position="45"/>
    </location>
</feature>
<dbReference type="CDD" id="cd01117">
    <property type="entry name" value="YbiR_permease"/>
    <property type="match status" value="1"/>
</dbReference>
<evidence type="ECO:0000313" key="10">
    <source>
        <dbReference type="EMBL" id="KYC53356.1"/>
    </source>
</evidence>
<comment type="similarity">
    <text evidence="2">Belongs to the CitM (TC 2.A.11) transporter family.</text>
</comment>
<dbReference type="PANTHER" id="PTHR43302">
    <property type="entry name" value="TRANSPORTER ARSB-RELATED"/>
    <property type="match status" value="1"/>
</dbReference>